<organism evidence="2 3">
    <name type="scientific">Schizosaccharomyces octosporus (strain yFS286)</name>
    <name type="common">Fission yeast</name>
    <name type="synonym">Octosporomyces octosporus</name>
    <dbReference type="NCBI Taxonomy" id="483514"/>
    <lineage>
        <taxon>Eukaryota</taxon>
        <taxon>Fungi</taxon>
        <taxon>Dikarya</taxon>
        <taxon>Ascomycota</taxon>
        <taxon>Taphrinomycotina</taxon>
        <taxon>Schizosaccharomycetes</taxon>
        <taxon>Schizosaccharomycetales</taxon>
        <taxon>Schizosaccharomycetaceae</taxon>
        <taxon>Schizosaccharomyces</taxon>
    </lineage>
</organism>
<dbReference type="GeneID" id="25032963"/>
<feature type="compositionally biased region" description="Polar residues" evidence="1">
    <location>
        <begin position="276"/>
        <end position="295"/>
    </location>
</feature>
<accession>S9RDA9</accession>
<feature type="compositionally biased region" description="Acidic residues" evidence="1">
    <location>
        <begin position="341"/>
        <end position="369"/>
    </location>
</feature>
<dbReference type="OrthoDB" id="5352674at2759"/>
<dbReference type="HOGENOM" id="CLU_619883_0_0_1"/>
<dbReference type="GO" id="GO:0005634">
    <property type="term" value="C:nucleus"/>
    <property type="evidence" value="ECO:0007669"/>
    <property type="project" value="EnsemblFungi"/>
</dbReference>
<dbReference type="GO" id="GO:0000785">
    <property type="term" value="C:chromatin"/>
    <property type="evidence" value="ECO:0007669"/>
    <property type="project" value="EnsemblFungi"/>
</dbReference>
<dbReference type="RefSeq" id="XP_013019359.1">
    <property type="nucleotide sequence ID" value="XM_013163905.1"/>
</dbReference>
<gene>
    <name evidence="2" type="ORF">SOCG_03996</name>
</gene>
<dbReference type="EMBL" id="KE503207">
    <property type="protein sequence ID" value="EPX72064.1"/>
    <property type="molecule type" value="Genomic_DNA"/>
</dbReference>
<dbReference type="GO" id="GO:0045815">
    <property type="term" value="P:transcription initiation-coupled chromatin remodeling"/>
    <property type="evidence" value="ECO:0007669"/>
    <property type="project" value="EnsemblFungi"/>
</dbReference>
<evidence type="ECO:0000256" key="1">
    <source>
        <dbReference type="SAM" id="MobiDB-lite"/>
    </source>
</evidence>
<proteinExistence type="predicted"/>
<keyword evidence="3" id="KW-1185">Reference proteome</keyword>
<feature type="region of interest" description="Disordered" evidence="1">
    <location>
        <begin position="333"/>
        <end position="369"/>
    </location>
</feature>
<evidence type="ECO:0000313" key="3">
    <source>
        <dbReference type="Proteomes" id="UP000016088"/>
    </source>
</evidence>
<sequence>MVDAQHKKPDIEEFFSFLQNAFHPLDANLLDSYVRNPFDHDGQGGPFRCLITLVPYEALPLNVHEVANRKPYVRPVLIRPYRTLRFASNEGYVCKLTPESSFTPIETITPAYKGRPASRRYISLNNYQKSTVLPLNEKNFSNQVVVQLLDSLETDLDVNSTRATLSAVDPNWLCQVSNLTCSRKSIANLCIQYGSQIYYDPSYRNAYEIWSNSLLLAAFIHTQRALILPDLFSISIRKSLERFHSQSPEYPSLPQPTLEIQQEDTKPPLENRLDQQDTTNTFPTKKSPSPNKSDQHVLQNIAFITTTNVSPKSPKHDVPSQIAKSPILQELHLQNVPSNDSTEEEQVESEPAMDEEQLNESSDSEEEFTELLDFLNRKKDCEEVTAQRDKLFKARSFLESWQKEWKLLDRAINNAQQSTTNQSHPNPRGRPPGSTKGRRSKL</sequence>
<name>S9RDA9_SCHOY</name>
<dbReference type="AlphaFoldDB" id="S9RDA9"/>
<evidence type="ECO:0000313" key="2">
    <source>
        <dbReference type="EMBL" id="EPX72064.1"/>
    </source>
</evidence>
<feature type="region of interest" description="Disordered" evidence="1">
    <location>
        <begin position="412"/>
        <end position="442"/>
    </location>
</feature>
<dbReference type="OMA" id="ANLCIQY"/>
<protein>
    <submittedName>
        <fullName evidence="2">Uncharacterized protein</fullName>
    </submittedName>
</protein>
<feature type="compositionally biased region" description="Polar residues" evidence="1">
    <location>
        <begin position="413"/>
        <end position="425"/>
    </location>
</feature>
<dbReference type="VEuPathDB" id="FungiDB:SOCG_03996"/>
<dbReference type="Proteomes" id="UP000016088">
    <property type="component" value="Unassembled WGS sequence"/>
</dbReference>
<reference evidence="2 3" key="1">
    <citation type="journal article" date="2011" name="Science">
        <title>Comparative functional genomics of the fission yeasts.</title>
        <authorList>
            <person name="Rhind N."/>
            <person name="Chen Z."/>
            <person name="Yassour M."/>
            <person name="Thompson D.A."/>
            <person name="Haas B.J."/>
            <person name="Habib N."/>
            <person name="Wapinski I."/>
            <person name="Roy S."/>
            <person name="Lin M.F."/>
            <person name="Heiman D.I."/>
            <person name="Young S.K."/>
            <person name="Furuya K."/>
            <person name="Guo Y."/>
            <person name="Pidoux A."/>
            <person name="Chen H.M."/>
            <person name="Robbertse B."/>
            <person name="Goldberg J.M."/>
            <person name="Aoki K."/>
            <person name="Bayne E.H."/>
            <person name="Berlin A.M."/>
            <person name="Desjardins C.A."/>
            <person name="Dobbs E."/>
            <person name="Dukaj L."/>
            <person name="Fan L."/>
            <person name="FitzGerald M.G."/>
            <person name="French C."/>
            <person name="Gujja S."/>
            <person name="Hansen K."/>
            <person name="Keifenheim D."/>
            <person name="Levin J.Z."/>
            <person name="Mosher R.A."/>
            <person name="Mueller C.A."/>
            <person name="Pfiffner J."/>
            <person name="Priest M."/>
            <person name="Russ C."/>
            <person name="Smialowska A."/>
            <person name="Swoboda P."/>
            <person name="Sykes S.M."/>
            <person name="Vaughn M."/>
            <person name="Vengrova S."/>
            <person name="Yoder R."/>
            <person name="Zeng Q."/>
            <person name="Allshire R."/>
            <person name="Baulcombe D."/>
            <person name="Birren B.W."/>
            <person name="Brown W."/>
            <person name="Ekwall K."/>
            <person name="Kellis M."/>
            <person name="Leatherwood J."/>
            <person name="Levin H."/>
            <person name="Margalit H."/>
            <person name="Martienssen R."/>
            <person name="Nieduszynski C.A."/>
            <person name="Spatafora J.W."/>
            <person name="Friedman N."/>
            <person name="Dalgaard J.Z."/>
            <person name="Baumann P."/>
            <person name="Niki H."/>
            <person name="Regev A."/>
            <person name="Nusbaum C."/>
        </authorList>
    </citation>
    <scope>NUCLEOTIDE SEQUENCE [LARGE SCALE GENOMIC DNA]</scope>
    <source>
        <strain evidence="3">yFS286</strain>
    </source>
</reference>
<feature type="region of interest" description="Disordered" evidence="1">
    <location>
        <begin position="269"/>
        <end position="295"/>
    </location>
</feature>